<dbReference type="NCBIfam" id="TIGR00044">
    <property type="entry name" value="YggS family pyridoxal phosphate-dependent enzyme"/>
    <property type="match status" value="1"/>
</dbReference>
<proteinExistence type="inferred from homology"/>
<gene>
    <name evidence="5" type="ORF">EAUS1353_LOCUS2448</name>
</gene>
<dbReference type="PANTHER" id="PTHR10146">
    <property type="entry name" value="PROLINE SYNTHETASE CO-TRANSCRIBED BACTERIAL HOMOLOG PROTEIN"/>
    <property type="match status" value="1"/>
</dbReference>
<dbReference type="InterPro" id="IPR001608">
    <property type="entry name" value="Ala_racemase_N"/>
</dbReference>
<evidence type="ECO:0000256" key="2">
    <source>
        <dbReference type="HAMAP-Rule" id="MF_03225"/>
    </source>
</evidence>
<evidence type="ECO:0000256" key="3">
    <source>
        <dbReference type="RuleBase" id="RU004514"/>
    </source>
</evidence>
<comment type="function">
    <text evidence="2">Pyridoxal 5'-phosphate (PLP)-binding protein, which may be involved in intracellular homeostatic regulation of pyridoxal 5'-phosphate (PLP), the active form of vitamin B6.</text>
</comment>
<dbReference type="PROSITE" id="PS01211">
    <property type="entry name" value="UPF0001"/>
    <property type="match status" value="1"/>
</dbReference>
<evidence type="ECO:0000313" key="5">
    <source>
        <dbReference type="EMBL" id="CAD9240709.1"/>
    </source>
</evidence>
<dbReference type="FunFam" id="3.20.20.10:FF:000018">
    <property type="entry name" value="Pyridoxal phosphate homeostasis protein"/>
    <property type="match status" value="1"/>
</dbReference>
<dbReference type="InterPro" id="IPR029066">
    <property type="entry name" value="PLP-binding_barrel"/>
</dbReference>
<feature type="modified residue" description="N6-(pyridoxal phosphate)lysine" evidence="2">
    <location>
        <position position="112"/>
    </location>
</feature>
<comment type="similarity">
    <text evidence="2 3">Belongs to the pyridoxal phosphate-binding protein YggS/PROSC family.</text>
</comment>
<dbReference type="SUPFAM" id="SSF51419">
    <property type="entry name" value="PLP-binding barrel"/>
    <property type="match status" value="1"/>
</dbReference>
<dbReference type="AlphaFoldDB" id="A0A7S1TMI0"/>
<accession>A0A7S1TMI0</accession>
<feature type="domain" description="Alanine racemase N-terminal" evidence="4">
    <location>
        <begin position="93"/>
        <end position="309"/>
    </location>
</feature>
<name>A0A7S1TMI0_9RHOD</name>
<organism evidence="5">
    <name type="scientific">Erythrolobus australicus</name>
    <dbReference type="NCBI Taxonomy" id="1077150"/>
    <lineage>
        <taxon>Eukaryota</taxon>
        <taxon>Rhodophyta</taxon>
        <taxon>Bangiophyceae</taxon>
        <taxon>Porphyridiales</taxon>
        <taxon>Porphyridiaceae</taxon>
        <taxon>Erythrolobus</taxon>
    </lineage>
</organism>
<evidence type="ECO:0000256" key="1">
    <source>
        <dbReference type="ARBA" id="ARBA00022898"/>
    </source>
</evidence>
<dbReference type="EMBL" id="HBGI01003748">
    <property type="protein sequence ID" value="CAD9240709.1"/>
    <property type="molecule type" value="Transcribed_RNA"/>
</dbReference>
<evidence type="ECO:0000259" key="4">
    <source>
        <dbReference type="Pfam" id="PF01168"/>
    </source>
</evidence>
<reference evidence="5" key="1">
    <citation type="submission" date="2021-01" db="EMBL/GenBank/DDBJ databases">
        <authorList>
            <person name="Corre E."/>
            <person name="Pelletier E."/>
            <person name="Niang G."/>
            <person name="Scheremetjew M."/>
            <person name="Finn R."/>
            <person name="Kale V."/>
            <person name="Holt S."/>
            <person name="Cochrane G."/>
            <person name="Meng A."/>
            <person name="Brown T."/>
            <person name="Cohen L."/>
        </authorList>
    </citation>
    <scope>NUCLEOTIDE SEQUENCE</scope>
    <source>
        <strain evidence="5">CCMP3124</strain>
    </source>
</reference>
<protein>
    <recommendedName>
        <fullName evidence="2">Pyridoxal phosphate homeostasis protein</fullName>
        <shortName evidence="2">PLP homeostasis protein</shortName>
    </recommendedName>
</protein>
<dbReference type="Gene3D" id="3.20.20.10">
    <property type="entry name" value="Alanine racemase"/>
    <property type="match status" value="1"/>
</dbReference>
<dbReference type="CDD" id="cd06822">
    <property type="entry name" value="PLPDE_III_YBL036c_euk"/>
    <property type="match status" value="1"/>
</dbReference>
<dbReference type="InterPro" id="IPR011078">
    <property type="entry name" value="PyrdxlP_homeostasis"/>
</dbReference>
<sequence>MATAFGALGCAGKWRGGARCVERWCAPRRAVFAGRLRSVRRVRHHGADAAAASSKSRLLCSTSDASGSVGAEVSSEQRRAVLMGLQSVLQRMENAARESSRASLPRLVAVSKTKSAELVRVAYGAGQRFFGENYVVELVNKAEELHKDLPDIRWHFIGPIQSNKIRKIVGVPGLACVESIDRAKIATGLERVCAEEGRSEPLAVMVQVNVSGEESKSGCAPEEAPELAHHIAQSCPNLKLLGLMTIGAPDPSREPVAFSRLLECRAAVSQRLGVAPASLELSMGMSADFEAATRMGSTSVRVGSTIFGERFYPPQRA</sequence>
<dbReference type="GO" id="GO:0030170">
    <property type="term" value="F:pyridoxal phosphate binding"/>
    <property type="evidence" value="ECO:0007669"/>
    <property type="project" value="UniProtKB-UniRule"/>
</dbReference>
<dbReference type="HAMAP" id="MF_02087">
    <property type="entry name" value="PLP_homeostasis"/>
    <property type="match status" value="1"/>
</dbReference>
<dbReference type="Pfam" id="PF01168">
    <property type="entry name" value="Ala_racemase_N"/>
    <property type="match status" value="1"/>
</dbReference>
<dbReference type="PANTHER" id="PTHR10146:SF14">
    <property type="entry name" value="PYRIDOXAL PHOSPHATE HOMEOSTASIS PROTEIN"/>
    <property type="match status" value="1"/>
</dbReference>
<keyword evidence="1 2" id="KW-0663">Pyridoxal phosphate</keyword>